<evidence type="ECO:0000256" key="2">
    <source>
        <dbReference type="RuleBase" id="RU003616"/>
    </source>
</evidence>
<evidence type="ECO:0000259" key="4">
    <source>
        <dbReference type="PROSITE" id="PS51203"/>
    </source>
</evidence>
<evidence type="ECO:0000256" key="1">
    <source>
        <dbReference type="PROSITE-ProRule" id="PRU00285"/>
    </source>
</evidence>
<dbReference type="CDD" id="cd06464">
    <property type="entry name" value="ACD_sHsps-like"/>
    <property type="match status" value="1"/>
</dbReference>
<dbReference type="InterPro" id="IPR008978">
    <property type="entry name" value="HSP20-like_chaperone"/>
</dbReference>
<sequence length="143" mass="16374">MTLIKYNPNGFKPATFGNFIDRFFNDDFYGGKGITSFSPQVDIAESDKEFEIQFHIPGIQKENINIDVKDDRLTVSGERKMSQEKTEKNYHTVESSYGTFSRSFYLPDNVNVEKIDASYKDGVLNIVLPKDAKKEMKKTIAIK</sequence>
<dbReference type="PROSITE" id="PS51203">
    <property type="entry name" value="CS"/>
    <property type="match status" value="1"/>
</dbReference>
<feature type="domain" description="SHSP" evidence="3">
    <location>
        <begin position="32"/>
        <end position="143"/>
    </location>
</feature>
<dbReference type="InterPro" id="IPR002068">
    <property type="entry name" value="A-crystallin/Hsp20_dom"/>
</dbReference>
<evidence type="ECO:0000259" key="3">
    <source>
        <dbReference type="PROSITE" id="PS01031"/>
    </source>
</evidence>
<organism evidence="5 6">
    <name type="scientific">Marinoscillum luteum</name>
    <dbReference type="NCBI Taxonomy" id="861051"/>
    <lineage>
        <taxon>Bacteria</taxon>
        <taxon>Pseudomonadati</taxon>
        <taxon>Bacteroidota</taxon>
        <taxon>Cytophagia</taxon>
        <taxon>Cytophagales</taxon>
        <taxon>Reichenbachiellaceae</taxon>
        <taxon>Marinoscillum</taxon>
    </lineage>
</organism>
<name>A0ABW7NC80_9BACT</name>
<feature type="domain" description="CS" evidence="4">
    <location>
        <begin position="36"/>
        <end position="143"/>
    </location>
</feature>
<dbReference type="Gene3D" id="2.60.40.790">
    <property type="match status" value="1"/>
</dbReference>
<dbReference type="Pfam" id="PF00011">
    <property type="entry name" value="HSP20"/>
    <property type="match status" value="1"/>
</dbReference>
<keyword evidence="6" id="KW-1185">Reference proteome</keyword>
<evidence type="ECO:0000313" key="6">
    <source>
        <dbReference type="Proteomes" id="UP001610063"/>
    </source>
</evidence>
<dbReference type="InterPro" id="IPR031107">
    <property type="entry name" value="Small_HSP"/>
</dbReference>
<dbReference type="InterPro" id="IPR007052">
    <property type="entry name" value="CS_dom"/>
</dbReference>
<dbReference type="Proteomes" id="UP001610063">
    <property type="component" value="Unassembled WGS sequence"/>
</dbReference>
<dbReference type="PANTHER" id="PTHR11527">
    <property type="entry name" value="HEAT-SHOCK PROTEIN 20 FAMILY MEMBER"/>
    <property type="match status" value="1"/>
</dbReference>
<evidence type="ECO:0000313" key="5">
    <source>
        <dbReference type="EMBL" id="MFH6985107.1"/>
    </source>
</evidence>
<dbReference type="PROSITE" id="PS01031">
    <property type="entry name" value="SHSP"/>
    <property type="match status" value="1"/>
</dbReference>
<dbReference type="RefSeq" id="WP_395418576.1">
    <property type="nucleotide sequence ID" value="NZ_JBIPKE010000019.1"/>
</dbReference>
<accession>A0ABW7NC80</accession>
<dbReference type="EMBL" id="JBIPKE010000019">
    <property type="protein sequence ID" value="MFH6985107.1"/>
    <property type="molecule type" value="Genomic_DNA"/>
</dbReference>
<comment type="similarity">
    <text evidence="1 2">Belongs to the small heat shock protein (HSP20) family.</text>
</comment>
<protein>
    <submittedName>
        <fullName evidence="5">Hsp20/alpha crystallin family protein</fullName>
    </submittedName>
</protein>
<proteinExistence type="inferred from homology"/>
<gene>
    <name evidence="5" type="ORF">ACHKAR_16760</name>
</gene>
<comment type="caution">
    <text evidence="5">The sequence shown here is derived from an EMBL/GenBank/DDBJ whole genome shotgun (WGS) entry which is preliminary data.</text>
</comment>
<dbReference type="SUPFAM" id="SSF49764">
    <property type="entry name" value="HSP20-like chaperones"/>
    <property type="match status" value="1"/>
</dbReference>
<reference evidence="5 6" key="1">
    <citation type="journal article" date="2013" name="Int. J. Syst. Evol. Microbiol.">
        <title>Marinoscillum luteum sp. nov., isolated from marine sediment.</title>
        <authorList>
            <person name="Cha I.T."/>
            <person name="Park S.J."/>
            <person name="Kim S.J."/>
            <person name="Kim J.G."/>
            <person name="Jung M.Y."/>
            <person name="Shin K.S."/>
            <person name="Kwon K.K."/>
            <person name="Yang S.H."/>
            <person name="Seo Y.S."/>
            <person name="Rhee S.K."/>
        </authorList>
    </citation>
    <scope>NUCLEOTIDE SEQUENCE [LARGE SCALE GENOMIC DNA]</scope>
    <source>
        <strain evidence="5 6">KCTC 23939</strain>
    </source>
</reference>